<dbReference type="EMBL" id="AAGLUV010000010">
    <property type="protein sequence ID" value="EBP4584806.1"/>
    <property type="molecule type" value="Genomic_DNA"/>
</dbReference>
<dbReference type="InterPro" id="IPR010846">
    <property type="entry name" value="AmiA-like"/>
</dbReference>
<reference evidence="4" key="1">
    <citation type="submission" date="2017-08" db="EMBL/GenBank/DDBJ databases">
        <title>Whole genome sequencing of Salmonella enterica.</title>
        <authorList>
            <person name="Bell R."/>
            <person name="Levy K."/>
        </authorList>
    </citation>
    <scope>NUCLEOTIDE SEQUENCE [LARGE SCALE GENOMIC DNA]</scope>
    <source>
        <strain evidence="4">CFSAN060805</strain>
    </source>
</reference>
<dbReference type="Proteomes" id="UP000873581">
    <property type="component" value="Unassembled WGS sequence"/>
</dbReference>
<evidence type="ECO:0000256" key="1">
    <source>
        <dbReference type="SAM" id="SignalP"/>
    </source>
</evidence>
<feature type="signal peptide" evidence="1">
    <location>
        <begin position="1"/>
        <end position="19"/>
    </location>
</feature>
<dbReference type="InterPro" id="IPR038765">
    <property type="entry name" value="Papain-like_cys_pep_sf"/>
</dbReference>
<dbReference type="Proteomes" id="UP000885418">
    <property type="component" value="Unassembled WGS sequence"/>
</dbReference>
<dbReference type="Gene3D" id="1.10.3670.10">
    <property type="entry name" value="Putative xylanase like domain"/>
    <property type="match status" value="1"/>
</dbReference>
<dbReference type="Gene3D" id="2.30.260.10">
    <property type="entry name" value="putative xylanase like domain"/>
    <property type="match status" value="1"/>
</dbReference>
<accession>A0A2A6D8T9</accession>
<dbReference type="SUPFAM" id="SSF54001">
    <property type="entry name" value="Cysteine proteinases"/>
    <property type="match status" value="1"/>
</dbReference>
<organism evidence="4">
    <name type="scientific">Salmonella enterica</name>
    <name type="common">Salmonella choleraesuis</name>
    <dbReference type="NCBI Taxonomy" id="28901"/>
    <lineage>
        <taxon>Bacteria</taxon>
        <taxon>Pseudomonadati</taxon>
        <taxon>Pseudomonadota</taxon>
        <taxon>Gammaproteobacteria</taxon>
        <taxon>Enterobacterales</taxon>
        <taxon>Enterobacteriaceae</taxon>
        <taxon>Salmonella</taxon>
    </lineage>
</organism>
<dbReference type="Pfam" id="PF07313">
    <property type="entry name" value="AmiA-like"/>
    <property type="match status" value="1"/>
</dbReference>
<dbReference type="RefSeq" id="WP_001635492.1">
    <property type="nucleotide sequence ID" value="NZ_BAABTQ010000003.1"/>
</dbReference>
<name>A0A2A6D8T9_SALER</name>
<keyword evidence="1" id="KW-0732">Signal</keyword>
<dbReference type="EMBL" id="NPLM01000006">
    <property type="protein sequence ID" value="PDN83816.1"/>
    <property type="molecule type" value="Genomic_DNA"/>
</dbReference>
<dbReference type="Proteomes" id="UP000839610">
    <property type="component" value="Unassembled WGS sequence"/>
</dbReference>
<dbReference type="EMBL" id="RSTW01000001">
    <property type="protein sequence ID" value="MIT42292.1"/>
    <property type="molecule type" value="Genomic_DNA"/>
</dbReference>
<evidence type="ECO:0000313" key="4">
    <source>
        <dbReference type="EMBL" id="PDN83816.1"/>
    </source>
</evidence>
<sequence>MIMKVNTWTILLMSAHLTACTVPGTEKYQTSMDSVTAEKVSRIIQSDVIPYKGENHGEVISRVSSAFLGTPYQANTLIGGPGTPEVLVANFNGVDCFTLADYVEALARSDNQKSFLHNLARTRYAAGKVAYLSRRHFFSDWFAAVPRNARDVTPYISPDYIVVDKQLNHKPDGGEYIPGLGIHPRKINYIPGRAINQQVMNHLKNGDYIGVYSPLDGLDVSHVGIVVRHDEQVWFRNASSLAANRKVVDTPFMEYMHSRPGIVVLRAE</sequence>
<protein>
    <submittedName>
        <fullName evidence="4">DUF1460 domain-containing protein</fullName>
    </submittedName>
</protein>
<feature type="chain" id="PRO_5039786746" evidence="1">
    <location>
        <begin position="20"/>
        <end position="268"/>
    </location>
</feature>
<proteinExistence type="predicted"/>
<evidence type="ECO:0000313" key="3">
    <source>
        <dbReference type="EMBL" id="MIT42292.1"/>
    </source>
</evidence>
<evidence type="ECO:0000313" key="2">
    <source>
        <dbReference type="EMBL" id="EBP4584806.1"/>
    </source>
</evidence>
<dbReference type="AlphaFoldDB" id="A0A2A6D8T9"/>
<reference evidence="2" key="2">
    <citation type="submission" date="2018-07" db="EMBL/GenBank/DDBJ databases">
        <authorList>
            <consortium name="GenomeTrakr network: Whole genome sequencing for foodborne pathogen traceback"/>
        </authorList>
    </citation>
    <scope>NUCLEOTIDE SEQUENCE [LARGE SCALE GENOMIC DNA]</scope>
    <source>
        <strain evidence="3">CFSAN034452</strain>
        <strain evidence="2">FDA00008842</strain>
    </source>
</reference>
<comment type="caution">
    <text evidence="4">The sequence shown here is derived from an EMBL/GenBank/DDBJ whole genome shotgun (WGS) entry which is preliminary data.</text>
</comment>
<gene>
    <name evidence="3" type="ORF">ATQ15_01665</name>
    <name evidence="4" type="ORF">CIC26_16310</name>
    <name evidence="2" type="ORF">VH79_16630</name>
</gene>